<sequence>MHQLYVACPGHIDQQALDNVEDLAENANIPVLLKAEIPQANVSINRKSSQRPTQQPARSTYGEALDPAVNQRADKCVATAMKKVPLSAIHNIRLIFKTPPPPDENLDSRILDWICTFSPEAPSQSAAVFASASSLAMRAFVGDAGLLGLHGGNADLRGLLDGNAGLHHLLGDEGWGAGQVAKHGRVKGSPRKGDRNKGLSDFFSEFGHSGVGGESQVRKQRVVRSGVAVSGREGLGVGRLDDSVRGRDI</sequence>
<dbReference type="AlphaFoldDB" id="A0A4P9WN10"/>
<organism evidence="2 3">
    <name type="scientific">Blyttiomyces helicus</name>
    <dbReference type="NCBI Taxonomy" id="388810"/>
    <lineage>
        <taxon>Eukaryota</taxon>
        <taxon>Fungi</taxon>
        <taxon>Fungi incertae sedis</taxon>
        <taxon>Chytridiomycota</taxon>
        <taxon>Chytridiomycota incertae sedis</taxon>
        <taxon>Chytridiomycetes</taxon>
        <taxon>Chytridiomycetes incertae sedis</taxon>
        <taxon>Blyttiomyces</taxon>
    </lineage>
</organism>
<feature type="compositionally biased region" description="Polar residues" evidence="1">
    <location>
        <begin position="43"/>
        <end position="58"/>
    </location>
</feature>
<name>A0A4P9WN10_9FUNG</name>
<evidence type="ECO:0000313" key="3">
    <source>
        <dbReference type="Proteomes" id="UP000269721"/>
    </source>
</evidence>
<dbReference type="EMBL" id="KZ994244">
    <property type="protein sequence ID" value="RKO93433.1"/>
    <property type="molecule type" value="Genomic_DNA"/>
</dbReference>
<evidence type="ECO:0000256" key="1">
    <source>
        <dbReference type="SAM" id="MobiDB-lite"/>
    </source>
</evidence>
<reference evidence="3" key="1">
    <citation type="journal article" date="2018" name="Nat. Microbiol.">
        <title>Leveraging single-cell genomics to expand the fungal tree of life.</title>
        <authorList>
            <person name="Ahrendt S.R."/>
            <person name="Quandt C.A."/>
            <person name="Ciobanu D."/>
            <person name="Clum A."/>
            <person name="Salamov A."/>
            <person name="Andreopoulos B."/>
            <person name="Cheng J.F."/>
            <person name="Woyke T."/>
            <person name="Pelin A."/>
            <person name="Henrissat B."/>
            <person name="Reynolds N.K."/>
            <person name="Benny G.L."/>
            <person name="Smith M.E."/>
            <person name="James T.Y."/>
            <person name="Grigoriev I.V."/>
        </authorList>
    </citation>
    <scope>NUCLEOTIDE SEQUENCE [LARGE SCALE GENOMIC DNA]</scope>
</reference>
<dbReference type="Proteomes" id="UP000269721">
    <property type="component" value="Unassembled WGS sequence"/>
</dbReference>
<accession>A0A4P9WN10</accession>
<proteinExistence type="predicted"/>
<gene>
    <name evidence="2" type="ORF">BDK51DRAFT_46033</name>
</gene>
<protein>
    <submittedName>
        <fullName evidence="2">Uncharacterized protein</fullName>
    </submittedName>
</protein>
<keyword evidence="3" id="KW-1185">Reference proteome</keyword>
<evidence type="ECO:0000313" key="2">
    <source>
        <dbReference type="EMBL" id="RKO93433.1"/>
    </source>
</evidence>
<feature type="region of interest" description="Disordered" evidence="1">
    <location>
        <begin position="43"/>
        <end position="64"/>
    </location>
</feature>